<name>A0AA37LX50_9PEZI</name>
<keyword evidence="2" id="KW-1185">Reference proteome</keyword>
<protein>
    <submittedName>
        <fullName evidence="1">Uncharacterized protein</fullName>
    </submittedName>
</protein>
<dbReference type="Proteomes" id="UP001055172">
    <property type="component" value="Unassembled WGS sequence"/>
</dbReference>
<comment type="caution">
    <text evidence="1">The sequence shown here is derived from an EMBL/GenBank/DDBJ whole genome shotgun (WGS) entry which is preliminary data.</text>
</comment>
<gene>
    <name evidence="1" type="ORF">ColLi_10675</name>
</gene>
<dbReference type="AlphaFoldDB" id="A0AA37LX50"/>
<evidence type="ECO:0000313" key="2">
    <source>
        <dbReference type="Proteomes" id="UP001055172"/>
    </source>
</evidence>
<evidence type="ECO:0000313" key="1">
    <source>
        <dbReference type="EMBL" id="GJC87837.1"/>
    </source>
</evidence>
<organism evidence="1 2">
    <name type="scientific">Colletotrichum liriopes</name>
    <dbReference type="NCBI Taxonomy" id="708192"/>
    <lineage>
        <taxon>Eukaryota</taxon>
        <taxon>Fungi</taxon>
        <taxon>Dikarya</taxon>
        <taxon>Ascomycota</taxon>
        <taxon>Pezizomycotina</taxon>
        <taxon>Sordariomycetes</taxon>
        <taxon>Hypocreomycetidae</taxon>
        <taxon>Glomerellales</taxon>
        <taxon>Glomerellaceae</taxon>
        <taxon>Colletotrichum</taxon>
        <taxon>Colletotrichum spaethianum species complex</taxon>
    </lineage>
</organism>
<dbReference type="EMBL" id="BPPX01000028">
    <property type="protein sequence ID" value="GJC87837.1"/>
    <property type="molecule type" value="Genomic_DNA"/>
</dbReference>
<sequence length="63" mass="7306">MAPLAEDLTVDHVALVKSCAKLLSKWRNAWNEERMAREQGQTEWRIAGQGSPWWTESCWQGVY</sequence>
<reference evidence="1 2" key="1">
    <citation type="submission" date="2021-07" db="EMBL/GenBank/DDBJ databases">
        <title>Genome data of Colletotrichum spaethianum.</title>
        <authorList>
            <person name="Utami Y.D."/>
            <person name="Hiruma K."/>
        </authorList>
    </citation>
    <scope>NUCLEOTIDE SEQUENCE [LARGE SCALE GENOMIC DNA]</scope>
    <source>
        <strain evidence="1 2">MAFF 242679</strain>
    </source>
</reference>
<proteinExistence type="predicted"/>
<accession>A0AA37LX50</accession>